<dbReference type="PROSITE" id="PS00041">
    <property type="entry name" value="HTH_ARAC_FAMILY_1"/>
    <property type="match status" value="1"/>
</dbReference>
<protein>
    <submittedName>
        <fullName evidence="5">AraC family transcriptional regulator</fullName>
    </submittedName>
</protein>
<evidence type="ECO:0000256" key="3">
    <source>
        <dbReference type="ARBA" id="ARBA00023163"/>
    </source>
</evidence>
<dbReference type="InterPro" id="IPR018060">
    <property type="entry name" value="HTH_AraC"/>
</dbReference>
<keyword evidence="3" id="KW-0804">Transcription</keyword>
<feature type="domain" description="HTH araC/xylS-type" evidence="4">
    <location>
        <begin position="1"/>
        <end position="56"/>
    </location>
</feature>
<dbReference type="RefSeq" id="WP_369265322.1">
    <property type="nucleotide sequence ID" value="NZ_CP163440.1"/>
</dbReference>
<dbReference type="PANTHER" id="PTHR46796">
    <property type="entry name" value="HTH-TYPE TRANSCRIPTIONAL ACTIVATOR RHAS-RELATED"/>
    <property type="match status" value="1"/>
</dbReference>
<dbReference type="EMBL" id="CP163440">
    <property type="protein sequence ID" value="XDQ68517.1"/>
    <property type="molecule type" value="Genomic_DNA"/>
</dbReference>
<sequence>MIEQRLEGARSTLASPVGRTRTIGSVARAWGFTDPSHFTRRFKEAYGVTPQEWPRAL</sequence>
<accession>A0AB39SK83</accession>
<keyword evidence="2" id="KW-0238">DNA-binding</keyword>
<evidence type="ECO:0000256" key="2">
    <source>
        <dbReference type="ARBA" id="ARBA00023125"/>
    </source>
</evidence>
<gene>
    <name evidence="5" type="ORF">AB5J50_06055</name>
</gene>
<dbReference type="PANTHER" id="PTHR46796:SF6">
    <property type="entry name" value="ARAC SUBFAMILY"/>
    <property type="match status" value="1"/>
</dbReference>
<evidence type="ECO:0000259" key="4">
    <source>
        <dbReference type="PROSITE" id="PS01124"/>
    </source>
</evidence>
<reference evidence="5" key="1">
    <citation type="submission" date="2024-07" db="EMBL/GenBank/DDBJ databases">
        <authorList>
            <person name="Yu S.T."/>
        </authorList>
    </citation>
    <scope>NUCLEOTIDE SEQUENCE</scope>
    <source>
        <strain evidence="5">R35</strain>
    </source>
</reference>
<organism evidence="5">
    <name type="scientific">Streptomyces sp. R35</name>
    <dbReference type="NCBI Taxonomy" id="3238630"/>
    <lineage>
        <taxon>Bacteria</taxon>
        <taxon>Bacillati</taxon>
        <taxon>Actinomycetota</taxon>
        <taxon>Actinomycetes</taxon>
        <taxon>Kitasatosporales</taxon>
        <taxon>Streptomycetaceae</taxon>
        <taxon>Streptomyces</taxon>
    </lineage>
</organism>
<keyword evidence="1" id="KW-0805">Transcription regulation</keyword>
<dbReference type="PROSITE" id="PS01124">
    <property type="entry name" value="HTH_ARAC_FAMILY_2"/>
    <property type="match status" value="1"/>
</dbReference>
<dbReference type="SUPFAM" id="SSF46689">
    <property type="entry name" value="Homeodomain-like"/>
    <property type="match status" value="1"/>
</dbReference>
<evidence type="ECO:0000313" key="5">
    <source>
        <dbReference type="EMBL" id="XDQ68517.1"/>
    </source>
</evidence>
<dbReference type="Pfam" id="PF12833">
    <property type="entry name" value="HTH_18"/>
    <property type="match status" value="1"/>
</dbReference>
<name>A0AB39SK83_9ACTN</name>
<dbReference type="GO" id="GO:0043565">
    <property type="term" value="F:sequence-specific DNA binding"/>
    <property type="evidence" value="ECO:0007669"/>
    <property type="project" value="InterPro"/>
</dbReference>
<dbReference type="PRINTS" id="PR00032">
    <property type="entry name" value="HTHARAC"/>
</dbReference>
<dbReference type="Gene3D" id="1.10.10.60">
    <property type="entry name" value="Homeodomain-like"/>
    <property type="match status" value="1"/>
</dbReference>
<dbReference type="AlphaFoldDB" id="A0AB39SK83"/>
<dbReference type="InterPro" id="IPR018062">
    <property type="entry name" value="HTH_AraC-typ_CS"/>
</dbReference>
<evidence type="ECO:0000256" key="1">
    <source>
        <dbReference type="ARBA" id="ARBA00023015"/>
    </source>
</evidence>
<dbReference type="InterPro" id="IPR020449">
    <property type="entry name" value="Tscrpt_reg_AraC-type_HTH"/>
</dbReference>
<dbReference type="InterPro" id="IPR050204">
    <property type="entry name" value="AraC_XylS_family_regulators"/>
</dbReference>
<dbReference type="GO" id="GO:0003700">
    <property type="term" value="F:DNA-binding transcription factor activity"/>
    <property type="evidence" value="ECO:0007669"/>
    <property type="project" value="InterPro"/>
</dbReference>
<proteinExistence type="predicted"/>
<dbReference type="InterPro" id="IPR009057">
    <property type="entry name" value="Homeodomain-like_sf"/>
</dbReference>